<accession>A0A7C5V3F8</accession>
<dbReference type="Pfam" id="PF07698">
    <property type="entry name" value="7TM-7TMR_HD"/>
    <property type="match status" value="1"/>
</dbReference>
<dbReference type="InterPro" id="IPR011621">
    <property type="entry name" value="Metal-dep_PHydrolase_7TM_intra"/>
</dbReference>
<evidence type="ECO:0000313" key="3">
    <source>
        <dbReference type="EMBL" id="HHS01712.1"/>
    </source>
</evidence>
<dbReference type="PANTHER" id="PTHR36442:SF1">
    <property type="entry name" value="CYCLIC-DI-AMP PHOSPHODIESTERASE PGPH"/>
    <property type="match status" value="1"/>
</dbReference>
<dbReference type="InterPro" id="IPR006675">
    <property type="entry name" value="HDIG_dom"/>
</dbReference>
<feature type="transmembrane region" description="Helical" evidence="1">
    <location>
        <begin position="126"/>
        <end position="157"/>
    </location>
</feature>
<gene>
    <name evidence="3" type="ORF">ENL71_04170</name>
</gene>
<dbReference type="InterPro" id="IPR052722">
    <property type="entry name" value="PgpH_phosphodiesterase"/>
</dbReference>
<keyword evidence="1" id="KW-0812">Transmembrane</keyword>
<evidence type="ECO:0000256" key="1">
    <source>
        <dbReference type="SAM" id="Phobius"/>
    </source>
</evidence>
<organism evidence="3">
    <name type="scientific">Caldicellulosiruptor owensensis</name>
    <dbReference type="NCBI Taxonomy" id="55205"/>
    <lineage>
        <taxon>Bacteria</taxon>
        <taxon>Bacillati</taxon>
        <taxon>Bacillota</taxon>
        <taxon>Bacillota incertae sedis</taxon>
        <taxon>Caldicellulosiruptorales</taxon>
        <taxon>Caldicellulosiruptoraceae</taxon>
        <taxon>Caldicellulosiruptor</taxon>
    </lineage>
</organism>
<keyword evidence="1" id="KW-0472">Membrane</keyword>
<dbReference type="PANTHER" id="PTHR36442">
    <property type="entry name" value="CYCLIC-DI-AMP PHOSPHODIESTERASE PGPH"/>
    <property type="match status" value="1"/>
</dbReference>
<sequence length="503" mass="56741">MFKNFERWQERKRIYLYRFVLFCSFFVTSLLLIALSKKRETPIILDKVFRFFNFEGKYSNFKTASDLSAAILLILILSLIMGVYFYLFERKFINSCRDMATASAIIVLNLLLIKFLLPIPTFAVPVFVGVILISLLIDVRVSIIFNMVLSIVSLLIVGTDNLSFALYLFVAGSLCAIVSHSIHNRMQFISHGFLASLISLLFVLSAELVFKINDAEVLTASVNSFIGTALSFVIAYGTLPVWEYLFDFTTPIRLMELSNPNHPLLKRLLFEAPGTYHHSLIVGNLAEIACEAVGGNYLLARIGAYYHDIGKLKRPFYFKENQIIEEDPHNRITPTLSALIIISHTKDGVEIGKEYRLPRQVLDIIKQHHGTTKVAFFYGKALNQNQQVSEEKFRYDGPIPQSKEAAIVMLADSVEAAVRALSSPTPQLIEATIRNVIQEKLLDGQLNSSDLTFRELEVISESFIKVLTGVFHKRVSYNIFEDSSNKADGVIVRSENIHSKSAG</sequence>
<dbReference type="SMART" id="SM00471">
    <property type="entry name" value="HDc"/>
    <property type="match status" value="1"/>
</dbReference>
<dbReference type="EMBL" id="DRUZ01000052">
    <property type="protein sequence ID" value="HHS01712.1"/>
    <property type="molecule type" value="Genomic_DNA"/>
</dbReference>
<name>A0A7C5V3F8_9FIRM</name>
<evidence type="ECO:0000259" key="2">
    <source>
        <dbReference type="SMART" id="SM00471"/>
    </source>
</evidence>
<dbReference type="SUPFAM" id="SSF109604">
    <property type="entry name" value="HD-domain/PDEase-like"/>
    <property type="match status" value="1"/>
</dbReference>
<feature type="transmembrane region" description="Helical" evidence="1">
    <location>
        <begin position="15"/>
        <end position="35"/>
    </location>
</feature>
<dbReference type="InterPro" id="IPR003607">
    <property type="entry name" value="HD/PDEase_dom"/>
</dbReference>
<dbReference type="NCBIfam" id="TIGR00277">
    <property type="entry name" value="HDIG"/>
    <property type="match status" value="1"/>
</dbReference>
<comment type="caution">
    <text evidence="3">The sequence shown here is derived from an EMBL/GenBank/DDBJ whole genome shotgun (WGS) entry which is preliminary data.</text>
</comment>
<feature type="transmembrane region" description="Helical" evidence="1">
    <location>
        <begin position="188"/>
        <end position="210"/>
    </location>
</feature>
<feature type="transmembrane region" description="Helical" evidence="1">
    <location>
        <begin position="222"/>
        <end position="242"/>
    </location>
</feature>
<dbReference type="Gene3D" id="1.10.3210.10">
    <property type="entry name" value="Hypothetical protein af1432"/>
    <property type="match status" value="1"/>
</dbReference>
<reference evidence="3" key="1">
    <citation type="journal article" date="2020" name="mSystems">
        <title>Genome- and Community-Level Interaction Insights into Carbon Utilization and Element Cycling Functions of Hydrothermarchaeota in Hydrothermal Sediment.</title>
        <authorList>
            <person name="Zhou Z."/>
            <person name="Liu Y."/>
            <person name="Xu W."/>
            <person name="Pan J."/>
            <person name="Luo Z.H."/>
            <person name="Li M."/>
        </authorList>
    </citation>
    <scope>NUCLEOTIDE SEQUENCE [LARGE SCALE GENOMIC DNA]</scope>
    <source>
        <strain evidence="3">SpSt-102</strain>
    </source>
</reference>
<feature type="domain" description="HD/PDEase" evidence="2">
    <location>
        <begin position="271"/>
        <end position="426"/>
    </location>
</feature>
<dbReference type="Pfam" id="PF01966">
    <property type="entry name" value="HD"/>
    <property type="match status" value="1"/>
</dbReference>
<feature type="transmembrane region" description="Helical" evidence="1">
    <location>
        <begin position="67"/>
        <end position="87"/>
    </location>
</feature>
<keyword evidence="1" id="KW-1133">Transmembrane helix</keyword>
<dbReference type="InterPro" id="IPR006674">
    <property type="entry name" value="HD_domain"/>
</dbReference>
<dbReference type="AlphaFoldDB" id="A0A7C5V3F8"/>
<feature type="transmembrane region" description="Helical" evidence="1">
    <location>
        <begin position="164"/>
        <end position="182"/>
    </location>
</feature>
<dbReference type="CDD" id="cd00077">
    <property type="entry name" value="HDc"/>
    <property type="match status" value="1"/>
</dbReference>
<protein>
    <submittedName>
        <fullName evidence="3">HDIG domain-containing protein</fullName>
    </submittedName>
</protein>
<proteinExistence type="predicted"/>